<organism evidence="1 2">
    <name type="scientific">Luteimonas deserti</name>
    <dbReference type="NCBI Taxonomy" id="2752306"/>
    <lineage>
        <taxon>Bacteria</taxon>
        <taxon>Pseudomonadati</taxon>
        <taxon>Pseudomonadota</taxon>
        <taxon>Gammaproteobacteria</taxon>
        <taxon>Lysobacterales</taxon>
        <taxon>Lysobacteraceae</taxon>
        <taxon>Luteimonas</taxon>
    </lineage>
</organism>
<protein>
    <submittedName>
        <fullName evidence="1">Fatty acyl CoA synthetase</fullName>
    </submittedName>
</protein>
<reference evidence="1 2" key="1">
    <citation type="submission" date="2020-07" db="EMBL/GenBank/DDBJ databases">
        <title>isolation of Luteimonas sp. SJ-16.</title>
        <authorList>
            <person name="Huang X.-X."/>
            <person name="Xu L."/>
            <person name="Sun J.-Q."/>
        </authorList>
    </citation>
    <scope>NUCLEOTIDE SEQUENCE [LARGE SCALE GENOMIC DNA]</scope>
    <source>
        <strain evidence="1 2">SJ-16</strain>
    </source>
</reference>
<dbReference type="Pfam" id="PF19574">
    <property type="entry name" value="LolA_3"/>
    <property type="match status" value="1"/>
</dbReference>
<gene>
    <name evidence="1" type="ORF">H0E82_00230</name>
</gene>
<sequence>MPPVASRGRQVDADWILQRMTRPPPQATPFVELRLSATLRRPLVVAGEYRRPDAATLVREVRVPYAETTTIRGGDAVVARAGRTPRTASLSRVPELAALQASFGALLAGDRTLLETHYAIEADGVPADWTLTLTPRDVRTAGRIAAVVLRGRDDELRCIETRPAQGEPQPTLLGSAAAGAGELASLDQALQQCRDAAR</sequence>
<evidence type="ECO:0000313" key="2">
    <source>
        <dbReference type="Proteomes" id="UP000589896"/>
    </source>
</evidence>
<dbReference type="EMBL" id="JACCJZ010000001">
    <property type="protein sequence ID" value="NYZ61190.1"/>
    <property type="molecule type" value="Genomic_DNA"/>
</dbReference>
<name>A0A7Z0TWW9_9GAMM</name>
<dbReference type="InterPro" id="IPR004564">
    <property type="entry name" value="OM_lipoprot_carrier_LolA-like"/>
</dbReference>
<dbReference type="Proteomes" id="UP000589896">
    <property type="component" value="Unassembled WGS sequence"/>
</dbReference>
<dbReference type="AlphaFoldDB" id="A0A7Z0TWW9"/>
<keyword evidence="2" id="KW-1185">Reference proteome</keyword>
<proteinExistence type="predicted"/>
<accession>A0A7Z0TWW9</accession>
<evidence type="ECO:0000313" key="1">
    <source>
        <dbReference type="EMBL" id="NYZ61190.1"/>
    </source>
</evidence>
<comment type="caution">
    <text evidence="1">The sequence shown here is derived from an EMBL/GenBank/DDBJ whole genome shotgun (WGS) entry which is preliminary data.</text>
</comment>